<evidence type="ECO:0000256" key="8">
    <source>
        <dbReference type="SAM" id="Phobius"/>
    </source>
</evidence>
<evidence type="ECO:0000313" key="11">
    <source>
        <dbReference type="EMBL" id="CAG9931609.1"/>
    </source>
</evidence>
<organism evidence="11 12">
    <name type="scientific">Candidatus Nitrotoga arctica</name>
    <dbReference type="NCBI Taxonomy" id="453162"/>
    <lineage>
        <taxon>Bacteria</taxon>
        <taxon>Pseudomonadati</taxon>
        <taxon>Pseudomonadota</taxon>
        <taxon>Betaproteobacteria</taxon>
        <taxon>Nitrosomonadales</taxon>
        <taxon>Gallionellaceae</taxon>
        <taxon>Candidatus Nitrotoga</taxon>
    </lineage>
</organism>
<proteinExistence type="inferred from homology"/>
<evidence type="ECO:0000256" key="1">
    <source>
        <dbReference type="ARBA" id="ARBA00004377"/>
    </source>
</evidence>
<dbReference type="InterPro" id="IPR043604">
    <property type="entry name" value="DUF883_N"/>
</dbReference>
<dbReference type="PANTHER" id="PTHR35893">
    <property type="entry name" value="INNER MEMBRANE PROTEIN-RELATED"/>
    <property type="match status" value="1"/>
</dbReference>
<comment type="subcellular location">
    <subcellularLocation>
        <location evidence="1">Cell inner membrane</location>
        <topology evidence="1">Single-pass membrane protein</topology>
    </subcellularLocation>
</comment>
<dbReference type="InterPro" id="IPR010279">
    <property type="entry name" value="YqjD/ElaB"/>
</dbReference>
<dbReference type="PANTHER" id="PTHR35893:SF3">
    <property type="entry name" value="INNER MEMBRANE PROTEIN"/>
    <property type="match status" value="1"/>
</dbReference>
<feature type="domain" description="DUF883" evidence="9">
    <location>
        <begin position="12"/>
        <end position="60"/>
    </location>
</feature>
<keyword evidence="6 8" id="KW-1133">Transmembrane helix</keyword>
<feature type="transmembrane region" description="Helical" evidence="8">
    <location>
        <begin position="83"/>
        <end position="101"/>
    </location>
</feature>
<evidence type="ECO:0000256" key="5">
    <source>
        <dbReference type="ARBA" id="ARBA00022692"/>
    </source>
</evidence>
<dbReference type="SUPFAM" id="SSF103657">
    <property type="entry name" value="BAR/IMD domain-like"/>
    <property type="match status" value="1"/>
</dbReference>
<keyword evidence="4" id="KW-0997">Cell inner membrane</keyword>
<comment type="similarity">
    <text evidence="2">Belongs to the ElaB/YgaM/YqjD family.</text>
</comment>
<reference evidence="11 12" key="1">
    <citation type="submission" date="2021-10" db="EMBL/GenBank/DDBJ databases">
        <authorList>
            <person name="Koch H."/>
        </authorList>
    </citation>
    <scope>NUCLEOTIDE SEQUENCE [LARGE SCALE GENOMIC DNA]</scope>
    <source>
        <strain evidence="11">6680</strain>
    </source>
</reference>
<protein>
    <submittedName>
        <fullName evidence="11">Membrane protein</fullName>
    </submittedName>
</protein>
<feature type="domain" description="DUF883" evidence="10">
    <location>
        <begin position="75"/>
        <end position="104"/>
    </location>
</feature>
<evidence type="ECO:0000256" key="3">
    <source>
        <dbReference type="ARBA" id="ARBA00022475"/>
    </source>
</evidence>
<dbReference type="EMBL" id="OU912926">
    <property type="protein sequence ID" value="CAG9931609.1"/>
    <property type="molecule type" value="Genomic_DNA"/>
</dbReference>
<dbReference type="RefSeq" id="WP_173053588.1">
    <property type="nucleotide sequence ID" value="NZ_OU912926.1"/>
</dbReference>
<dbReference type="InterPro" id="IPR043605">
    <property type="entry name" value="DUF883_C"/>
</dbReference>
<sequence>MTQFISQNLKNDLLKDFNAVVNEGEQLLKSVVDEGGDKANALRAKMESNLKAAKDRLRHIEETAIETTKTAVRATDNYVHENPWRAIGVAVGIGAVIGLLLNRR</sequence>
<dbReference type="Pfam" id="PF05957">
    <property type="entry name" value="DUF883"/>
    <property type="match status" value="1"/>
</dbReference>
<evidence type="ECO:0000259" key="10">
    <source>
        <dbReference type="Pfam" id="PF19029"/>
    </source>
</evidence>
<name>A0ABN8AII7_9PROT</name>
<evidence type="ECO:0000256" key="7">
    <source>
        <dbReference type="ARBA" id="ARBA00023136"/>
    </source>
</evidence>
<dbReference type="Proteomes" id="UP000839052">
    <property type="component" value="Chromosome"/>
</dbReference>
<evidence type="ECO:0000313" key="12">
    <source>
        <dbReference type="Proteomes" id="UP000839052"/>
    </source>
</evidence>
<dbReference type="Pfam" id="PF19029">
    <property type="entry name" value="DUF883_C"/>
    <property type="match status" value="1"/>
</dbReference>
<evidence type="ECO:0000256" key="2">
    <source>
        <dbReference type="ARBA" id="ARBA00010423"/>
    </source>
</evidence>
<gene>
    <name evidence="11" type="ORF">NTG6680_0356</name>
</gene>
<evidence type="ECO:0000256" key="4">
    <source>
        <dbReference type="ARBA" id="ARBA00022519"/>
    </source>
</evidence>
<accession>A0ABN8AII7</accession>
<keyword evidence="3" id="KW-1003">Cell membrane</keyword>
<keyword evidence="5 8" id="KW-0812">Transmembrane</keyword>
<evidence type="ECO:0000256" key="6">
    <source>
        <dbReference type="ARBA" id="ARBA00022989"/>
    </source>
</evidence>
<evidence type="ECO:0000259" key="9">
    <source>
        <dbReference type="Pfam" id="PF05957"/>
    </source>
</evidence>
<keyword evidence="12" id="KW-1185">Reference proteome</keyword>
<keyword evidence="7 8" id="KW-0472">Membrane</keyword>
<dbReference type="InterPro" id="IPR027267">
    <property type="entry name" value="AH/BAR_dom_sf"/>
</dbReference>